<protein>
    <submittedName>
        <fullName evidence="1">Uncharacterized protein</fullName>
    </submittedName>
</protein>
<gene>
    <name evidence="1" type="ORF">V6N12_013298</name>
</gene>
<proteinExistence type="predicted"/>
<keyword evidence="2" id="KW-1185">Reference proteome</keyword>
<accession>A0ABR2D8W4</accession>
<reference evidence="1 2" key="1">
    <citation type="journal article" date="2024" name="G3 (Bethesda)">
        <title>Genome assembly of Hibiscus sabdariffa L. provides insights into metabolisms of medicinal natural products.</title>
        <authorList>
            <person name="Kim T."/>
        </authorList>
    </citation>
    <scope>NUCLEOTIDE SEQUENCE [LARGE SCALE GENOMIC DNA]</scope>
    <source>
        <strain evidence="1">TK-2024</strain>
        <tissue evidence="1">Old leaves</tissue>
    </source>
</reference>
<dbReference type="Proteomes" id="UP001472677">
    <property type="component" value="Unassembled WGS sequence"/>
</dbReference>
<sequence length="139" mass="15696">MRRLIGVVEEEKLEILRSCAFGYCRHPFSMLELAKEFRAAGLEGFTVMRVSGSLVLLMFINDDQRRMWEENRMEDLRVLEVSSMSRSWSNEEEAGIVTHGDGFCMGVNGLKEVVVPMNEVLEGTGDIRPLSVLPTILEG</sequence>
<comment type="caution">
    <text evidence="1">The sequence shown here is derived from an EMBL/GenBank/DDBJ whole genome shotgun (WGS) entry which is preliminary data.</text>
</comment>
<name>A0ABR2D8W4_9ROSI</name>
<dbReference type="EMBL" id="JBBPBM010000035">
    <property type="protein sequence ID" value="KAK8530797.1"/>
    <property type="molecule type" value="Genomic_DNA"/>
</dbReference>
<organism evidence="1 2">
    <name type="scientific">Hibiscus sabdariffa</name>
    <name type="common">roselle</name>
    <dbReference type="NCBI Taxonomy" id="183260"/>
    <lineage>
        <taxon>Eukaryota</taxon>
        <taxon>Viridiplantae</taxon>
        <taxon>Streptophyta</taxon>
        <taxon>Embryophyta</taxon>
        <taxon>Tracheophyta</taxon>
        <taxon>Spermatophyta</taxon>
        <taxon>Magnoliopsida</taxon>
        <taxon>eudicotyledons</taxon>
        <taxon>Gunneridae</taxon>
        <taxon>Pentapetalae</taxon>
        <taxon>rosids</taxon>
        <taxon>malvids</taxon>
        <taxon>Malvales</taxon>
        <taxon>Malvaceae</taxon>
        <taxon>Malvoideae</taxon>
        <taxon>Hibiscus</taxon>
    </lineage>
</organism>
<evidence type="ECO:0000313" key="1">
    <source>
        <dbReference type="EMBL" id="KAK8530797.1"/>
    </source>
</evidence>
<evidence type="ECO:0000313" key="2">
    <source>
        <dbReference type="Proteomes" id="UP001472677"/>
    </source>
</evidence>